<dbReference type="Proteomes" id="UP000198287">
    <property type="component" value="Unassembled WGS sequence"/>
</dbReference>
<proteinExistence type="predicted"/>
<dbReference type="EMBL" id="LNIX01000028">
    <property type="protein sequence ID" value="OXA41815.1"/>
    <property type="molecule type" value="Genomic_DNA"/>
</dbReference>
<protein>
    <submittedName>
        <fullName evidence="1">Uncharacterized protein</fullName>
    </submittedName>
</protein>
<keyword evidence="2" id="KW-1185">Reference proteome</keyword>
<organism evidence="1 2">
    <name type="scientific">Folsomia candida</name>
    <name type="common">Springtail</name>
    <dbReference type="NCBI Taxonomy" id="158441"/>
    <lineage>
        <taxon>Eukaryota</taxon>
        <taxon>Metazoa</taxon>
        <taxon>Ecdysozoa</taxon>
        <taxon>Arthropoda</taxon>
        <taxon>Hexapoda</taxon>
        <taxon>Collembola</taxon>
        <taxon>Entomobryomorpha</taxon>
        <taxon>Isotomoidea</taxon>
        <taxon>Isotomidae</taxon>
        <taxon>Proisotominae</taxon>
        <taxon>Folsomia</taxon>
    </lineage>
</organism>
<name>A0A226D8C8_FOLCA</name>
<dbReference type="STRING" id="158441.A0A226D8C8"/>
<accession>A0A226D8C8</accession>
<evidence type="ECO:0000313" key="1">
    <source>
        <dbReference type="EMBL" id="OXA41815.1"/>
    </source>
</evidence>
<sequence length="183" mass="20181">MDLLLGRTATLGLMLSVFLSVAVVAYRNDLSTNRHGCVWSTMEKEAAIPTPSIASSSPPGPYISGLLINPPHQQHGLPGGGGGGGGLLNCNLRTLNVDFWNYTFNRDQIEQTRVVRIKCSDKLFFESVLTPNQTLFQLRNLKEVQIESCKIRKIPKRVWASLTGWKSLPSDYNSLSSGMKAFL</sequence>
<reference evidence="1 2" key="1">
    <citation type="submission" date="2015-12" db="EMBL/GenBank/DDBJ databases">
        <title>The genome of Folsomia candida.</title>
        <authorList>
            <person name="Faddeeva A."/>
            <person name="Derks M.F."/>
            <person name="Anvar Y."/>
            <person name="Smit S."/>
            <person name="Van Straalen N."/>
            <person name="Roelofs D."/>
        </authorList>
    </citation>
    <scope>NUCLEOTIDE SEQUENCE [LARGE SCALE GENOMIC DNA]</scope>
    <source>
        <strain evidence="1 2">VU population</strain>
        <tissue evidence="1">Whole body</tissue>
    </source>
</reference>
<dbReference type="AlphaFoldDB" id="A0A226D8C8"/>
<evidence type="ECO:0000313" key="2">
    <source>
        <dbReference type="Proteomes" id="UP000198287"/>
    </source>
</evidence>
<dbReference type="OrthoDB" id="27267at2759"/>
<comment type="caution">
    <text evidence="1">The sequence shown here is derived from an EMBL/GenBank/DDBJ whole genome shotgun (WGS) entry which is preliminary data.</text>
</comment>
<gene>
    <name evidence="1" type="ORF">Fcan01_23367</name>
</gene>